<evidence type="ECO:0000256" key="1">
    <source>
        <dbReference type="ARBA" id="ARBA00010617"/>
    </source>
</evidence>
<accession>A0ABS9T6L7</accession>
<keyword evidence="2" id="KW-0408">Iron</keyword>
<dbReference type="SUPFAM" id="SSF48264">
    <property type="entry name" value="Cytochrome P450"/>
    <property type="match status" value="1"/>
</dbReference>
<dbReference type="PRINTS" id="PR00359">
    <property type="entry name" value="BP450"/>
</dbReference>
<keyword evidence="2" id="KW-0349">Heme</keyword>
<dbReference type="RefSeq" id="WP_241034175.1">
    <property type="nucleotide sequence ID" value="NZ_BAAAJF010000034.1"/>
</dbReference>
<dbReference type="InterPro" id="IPR036396">
    <property type="entry name" value="Cyt_P450_sf"/>
</dbReference>
<dbReference type="EMBL" id="JAKXMK010000001">
    <property type="protein sequence ID" value="MCH6164140.1"/>
    <property type="molecule type" value="Genomic_DNA"/>
</dbReference>
<dbReference type="InterPro" id="IPR002397">
    <property type="entry name" value="Cyt_P450_B"/>
</dbReference>
<dbReference type="PANTHER" id="PTHR46696:SF1">
    <property type="entry name" value="CYTOCHROME P450 YJIB-RELATED"/>
    <property type="match status" value="1"/>
</dbReference>
<dbReference type="InterPro" id="IPR017972">
    <property type="entry name" value="Cyt_P450_CS"/>
</dbReference>
<dbReference type="Gene3D" id="1.10.630.10">
    <property type="entry name" value="Cytochrome P450"/>
    <property type="match status" value="1"/>
</dbReference>
<dbReference type="PROSITE" id="PS00086">
    <property type="entry name" value="CYTOCHROME_P450"/>
    <property type="match status" value="1"/>
</dbReference>
<sequence length="406" mass="44728">MSGAVSSVEKNLAEIPDYPMTRAAECPFDPPPTLKALQQECPMARVRLWDGSTPWLVTRYADQRTVLANRKVSAEMDRPGYPRQAPGNGTLSFIGMDDPEHARLRWMVSAAFSVKRVAAMRPAVQKIVDEAIDTMLAGPTPVDLVEAFALPVPSLVICDLLDVPYDDHDFFQSITRTLVNRGSTPEQRAAAHGQLAGYLDALVGAKLADRGDDLLSGLAARIESGELTRQEATATAVLLLIAGHETTANMIALSTIALLEHPDQLDILRETDDPKVVASAVEELLRYLNITHGGRRRVALEDIEVAGQHIPAGTGLIMPNDIGNRDPEAFADPDRLDIRRDARHHVAFGFGVHQCLGQPLARMELQVVYSTLYRRIPTLRLAVEREQLRFKTDGFVYGVYELPVSW</sequence>
<evidence type="ECO:0000313" key="3">
    <source>
        <dbReference type="EMBL" id="MCH6164140.1"/>
    </source>
</evidence>
<name>A0ABS9T6L7_9PSEU</name>
<dbReference type="PANTHER" id="PTHR46696">
    <property type="entry name" value="P450, PUTATIVE (EUROFUNG)-RELATED"/>
    <property type="match status" value="1"/>
</dbReference>
<keyword evidence="2" id="KW-0479">Metal-binding</keyword>
<proteinExistence type="inferred from homology"/>
<reference evidence="3 4" key="1">
    <citation type="submission" date="2022-03" db="EMBL/GenBank/DDBJ databases">
        <title>Pseudonocardia alaer sp. nov., a novel actinomycete isolated from reed forest soil.</title>
        <authorList>
            <person name="Wang L."/>
        </authorList>
    </citation>
    <scope>NUCLEOTIDE SEQUENCE [LARGE SCALE GENOMIC DNA]</scope>
    <source>
        <strain evidence="3 4">Y-16303</strain>
    </source>
</reference>
<comment type="caution">
    <text evidence="3">The sequence shown here is derived from an EMBL/GenBank/DDBJ whole genome shotgun (WGS) entry which is preliminary data.</text>
</comment>
<evidence type="ECO:0000256" key="2">
    <source>
        <dbReference type="RuleBase" id="RU000461"/>
    </source>
</evidence>
<evidence type="ECO:0000313" key="4">
    <source>
        <dbReference type="Proteomes" id="UP001299970"/>
    </source>
</evidence>
<dbReference type="CDD" id="cd11030">
    <property type="entry name" value="CYP105-like"/>
    <property type="match status" value="1"/>
</dbReference>
<dbReference type="Proteomes" id="UP001299970">
    <property type="component" value="Unassembled WGS sequence"/>
</dbReference>
<keyword evidence="4" id="KW-1185">Reference proteome</keyword>
<keyword evidence="2" id="KW-0560">Oxidoreductase</keyword>
<gene>
    <name evidence="3" type="ORF">MMF94_00470</name>
</gene>
<dbReference type="Pfam" id="PF00067">
    <property type="entry name" value="p450"/>
    <property type="match status" value="1"/>
</dbReference>
<protein>
    <submittedName>
        <fullName evidence="3">Cytochrome P450</fullName>
    </submittedName>
</protein>
<organism evidence="3 4">
    <name type="scientific">Pseudonocardia alaniniphila</name>
    <dbReference type="NCBI Taxonomy" id="75291"/>
    <lineage>
        <taxon>Bacteria</taxon>
        <taxon>Bacillati</taxon>
        <taxon>Actinomycetota</taxon>
        <taxon>Actinomycetes</taxon>
        <taxon>Pseudonocardiales</taxon>
        <taxon>Pseudonocardiaceae</taxon>
        <taxon>Pseudonocardia</taxon>
    </lineage>
</organism>
<keyword evidence="2" id="KW-0503">Monooxygenase</keyword>
<comment type="similarity">
    <text evidence="1 2">Belongs to the cytochrome P450 family.</text>
</comment>
<dbReference type="InterPro" id="IPR001128">
    <property type="entry name" value="Cyt_P450"/>
</dbReference>
<dbReference type="PRINTS" id="PR00385">
    <property type="entry name" value="P450"/>
</dbReference>